<dbReference type="Proteomes" id="UP000309992">
    <property type="component" value="Unassembled WGS sequence"/>
</dbReference>
<dbReference type="EMBL" id="SWMS01000002">
    <property type="protein sequence ID" value="TKG72905.1"/>
    <property type="molecule type" value="Genomic_DNA"/>
</dbReference>
<gene>
    <name evidence="1" type="ORF">FCN18_06720</name>
</gene>
<evidence type="ECO:0000313" key="1">
    <source>
        <dbReference type="EMBL" id="TKG72905.1"/>
    </source>
</evidence>
<evidence type="ECO:0000313" key="2">
    <source>
        <dbReference type="Proteomes" id="UP000309992"/>
    </source>
</evidence>
<keyword evidence="2" id="KW-1185">Reference proteome</keyword>
<dbReference type="Gene3D" id="3.20.80.10">
    <property type="entry name" value="Regulatory factor, effector binding domain"/>
    <property type="match status" value="1"/>
</dbReference>
<accession>A0ABY2SAI5</accession>
<name>A0ABY2SAI5_9PSEU</name>
<protein>
    <submittedName>
        <fullName evidence="1">Uncharacterized protein</fullName>
    </submittedName>
</protein>
<dbReference type="InterPro" id="IPR011256">
    <property type="entry name" value="Reg_factor_effector_dom_sf"/>
</dbReference>
<dbReference type="SUPFAM" id="SSF55136">
    <property type="entry name" value="Probable bacterial effector-binding domain"/>
    <property type="match status" value="1"/>
</dbReference>
<proteinExistence type="predicted"/>
<comment type="caution">
    <text evidence="1">The sequence shown here is derived from an EMBL/GenBank/DDBJ whole genome shotgun (WGS) entry which is preliminary data.</text>
</comment>
<dbReference type="RefSeq" id="WP_137093861.1">
    <property type="nucleotide sequence ID" value="NZ_SWMS01000002.1"/>
</dbReference>
<sequence length="64" mass="6821">MRYLGDFPASELDLEIHVPVPGLPGTGHSGGARVLELPATTWASTVHEGAFDRVGEAYRRSNTG</sequence>
<organism evidence="1 2">
    <name type="scientific">Prauserella endophytica</name>
    <dbReference type="NCBI Taxonomy" id="1592324"/>
    <lineage>
        <taxon>Bacteria</taxon>
        <taxon>Bacillati</taxon>
        <taxon>Actinomycetota</taxon>
        <taxon>Actinomycetes</taxon>
        <taxon>Pseudonocardiales</taxon>
        <taxon>Pseudonocardiaceae</taxon>
        <taxon>Prauserella</taxon>
        <taxon>Prauserella coralliicola group</taxon>
    </lineage>
</organism>
<reference evidence="1 2" key="1">
    <citation type="journal article" date="2015" name="Antonie Van Leeuwenhoek">
        <title>Prauserella endophytica sp. nov., an endophytic actinobacterium isolated from Tamarix taklamakanensis.</title>
        <authorList>
            <person name="Liu J.M."/>
            <person name="Habden X."/>
            <person name="Guo L."/>
            <person name="Tuo L."/>
            <person name="Jiang Z.K."/>
            <person name="Liu S.W."/>
            <person name="Liu X.F."/>
            <person name="Chen L."/>
            <person name="Li R.F."/>
            <person name="Zhang Y.Q."/>
            <person name="Sun C.H."/>
        </authorList>
    </citation>
    <scope>NUCLEOTIDE SEQUENCE [LARGE SCALE GENOMIC DNA]</scope>
    <source>
        <strain evidence="1 2">CGMCC 4.7182</strain>
    </source>
</reference>